<evidence type="ECO:0000256" key="5">
    <source>
        <dbReference type="ARBA" id="ARBA00025782"/>
    </source>
</evidence>
<comment type="catalytic activity">
    <reaction evidence="6">
        <text>[protein]-dithiol + NAD(+) = [protein]-disulfide + NADH + H(+)</text>
        <dbReference type="Rhea" id="RHEA:18749"/>
        <dbReference type="Rhea" id="RHEA-COMP:10593"/>
        <dbReference type="Rhea" id="RHEA-COMP:10594"/>
        <dbReference type="ChEBI" id="CHEBI:15378"/>
        <dbReference type="ChEBI" id="CHEBI:29950"/>
        <dbReference type="ChEBI" id="CHEBI:50058"/>
        <dbReference type="ChEBI" id="CHEBI:57540"/>
        <dbReference type="ChEBI" id="CHEBI:57945"/>
        <dbReference type="EC" id="1.8.1.8"/>
    </reaction>
</comment>
<evidence type="ECO:0000256" key="6">
    <source>
        <dbReference type="ARBA" id="ARBA00047388"/>
    </source>
</evidence>
<dbReference type="OrthoDB" id="409136at2759"/>
<evidence type="ECO:0000256" key="3">
    <source>
        <dbReference type="ARBA" id="ARBA00023002"/>
    </source>
</evidence>
<reference evidence="10" key="1">
    <citation type="submission" date="2018-05" db="EMBL/GenBank/DDBJ databases">
        <title>Draft genome of Mucuna pruriens seed.</title>
        <authorList>
            <person name="Nnadi N.E."/>
            <person name="Vos R."/>
            <person name="Hasami M.H."/>
            <person name="Devisetty U.K."/>
            <person name="Aguiy J.C."/>
        </authorList>
    </citation>
    <scope>NUCLEOTIDE SEQUENCE [LARGE SCALE GENOMIC DNA]</scope>
    <source>
        <strain evidence="10">JCA_2017</strain>
    </source>
</reference>
<evidence type="ECO:0000313" key="11">
    <source>
        <dbReference type="Proteomes" id="UP000257109"/>
    </source>
</evidence>
<evidence type="ECO:0000256" key="8">
    <source>
        <dbReference type="SAM" id="MobiDB-lite"/>
    </source>
</evidence>
<dbReference type="AlphaFoldDB" id="A0A371IGA8"/>
<dbReference type="SUPFAM" id="SSF52833">
    <property type="entry name" value="Thioredoxin-like"/>
    <property type="match status" value="2"/>
</dbReference>
<evidence type="ECO:0000259" key="9">
    <source>
        <dbReference type="PROSITE" id="PS51352"/>
    </source>
</evidence>
<keyword evidence="3" id="KW-0560">Oxidoreductase</keyword>
<protein>
    <recommendedName>
        <fullName evidence="1">protein-disulfide reductase</fullName>
        <ecNumber evidence="1">1.8.1.8</ecNumber>
    </recommendedName>
</protein>
<dbReference type="PROSITE" id="PS00194">
    <property type="entry name" value="THIOREDOXIN_1"/>
    <property type="match status" value="1"/>
</dbReference>
<keyword evidence="11" id="KW-1185">Reference proteome</keyword>
<keyword evidence="2" id="KW-0677">Repeat</keyword>
<dbReference type="InterPro" id="IPR013766">
    <property type="entry name" value="Thioredoxin_domain"/>
</dbReference>
<dbReference type="EMBL" id="QJKJ01000153">
    <property type="protein sequence ID" value="RDY14033.1"/>
    <property type="molecule type" value="Genomic_DNA"/>
</dbReference>
<feature type="non-terminal residue" evidence="10">
    <location>
        <position position="1"/>
    </location>
</feature>
<dbReference type="EC" id="1.8.1.8" evidence="1"/>
<keyword evidence="4" id="KW-0520">NAD</keyword>
<feature type="region of interest" description="Disordered" evidence="8">
    <location>
        <begin position="337"/>
        <end position="375"/>
    </location>
</feature>
<dbReference type="InterPro" id="IPR052259">
    <property type="entry name" value="Nucleoredoxin-like"/>
</dbReference>
<dbReference type="InterPro" id="IPR045870">
    <property type="entry name" value="TryX_NRX_thioredoxin_dom"/>
</dbReference>
<dbReference type="Gene3D" id="3.40.30.10">
    <property type="entry name" value="Glutaredoxin"/>
    <property type="match status" value="2"/>
</dbReference>
<dbReference type="PROSITE" id="PS51352">
    <property type="entry name" value="THIOREDOXIN_2"/>
    <property type="match status" value="1"/>
</dbReference>
<dbReference type="InterPro" id="IPR036249">
    <property type="entry name" value="Thioredoxin-like_sf"/>
</dbReference>
<dbReference type="GO" id="GO:0004791">
    <property type="term" value="F:thioredoxin-disulfide reductase (NADPH) activity"/>
    <property type="evidence" value="ECO:0007669"/>
    <property type="project" value="InterPro"/>
</dbReference>
<proteinExistence type="inferred from homology"/>
<evidence type="ECO:0000256" key="4">
    <source>
        <dbReference type="ARBA" id="ARBA00023027"/>
    </source>
</evidence>
<evidence type="ECO:0000256" key="1">
    <source>
        <dbReference type="ARBA" id="ARBA00012612"/>
    </source>
</evidence>
<dbReference type="STRING" id="157652.A0A371IGA8"/>
<organism evidence="10 11">
    <name type="scientific">Mucuna pruriens</name>
    <name type="common">Velvet bean</name>
    <name type="synonym">Dolichos pruriens</name>
    <dbReference type="NCBI Taxonomy" id="157652"/>
    <lineage>
        <taxon>Eukaryota</taxon>
        <taxon>Viridiplantae</taxon>
        <taxon>Streptophyta</taxon>
        <taxon>Embryophyta</taxon>
        <taxon>Tracheophyta</taxon>
        <taxon>Spermatophyta</taxon>
        <taxon>Magnoliopsida</taxon>
        <taxon>eudicotyledons</taxon>
        <taxon>Gunneridae</taxon>
        <taxon>Pentapetalae</taxon>
        <taxon>rosids</taxon>
        <taxon>fabids</taxon>
        <taxon>Fabales</taxon>
        <taxon>Fabaceae</taxon>
        <taxon>Papilionoideae</taxon>
        <taxon>50 kb inversion clade</taxon>
        <taxon>NPAAA clade</taxon>
        <taxon>indigoferoid/millettioid clade</taxon>
        <taxon>Phaseoleae</taxon>
        <taxon>Mucuna</taxon>
    </lineage>
</organism>
<gene>
    <name evidence="10" type="ORF">CR513_00958</name>
</gene>
<name>A0A371IGA8_MUCPR</name>
<comment type="similarity">
    <text evidence="5">Belongs to the nucleoredoxin family.</text>
</comment>
<sequence>EYGVEGYPFTSARIQELKDQEEESRRNQSVRSLLVSPSRDFVISSDGKKILVSELEGKTVGLYFCLKSYGSCSDFTPQLVNVYEKLKAKGENFEVVLIPLDDDEESFKEVLESVPWLSLPFKDKICGKLARYFELSTIPTLVIIGQDGKTLHPNVAEVIEEHGIAAYPFTPEKIAELDEILKAKEAVQTLESILVSGDQDFVIGKDAVKIPVSELKGKVVLLYFSAHWCPPCRAFLPKLIDAYHKIKANDNALEVVFISSDRDQASFDEFFAGMPWLALPYGDSRKKFLSRKFNVSGIPTLVAIGSNGQTVTKDARDLVALHGANAYPFTEERIKQIEAKQQDAAKEEENSKDDAKEEEKSKDGWVCDGDVCTKT</sequence>
<dbReference type="InterPro" id="IPR017937">
    <property type="entry name" value="Thioredoxin_CS"/>
</dbReference>
<dbReference type="PANTHER" id="PTHR13871:SF104">
    <property type="entry name" value="NUCLEOREDOXIN 1 ISOFORM X1-RELATED"/>
    <property type="match status" value="1"/>
</dbReference>
<dbReference type="PANTHER" id="PTHR13871">
    <property type="entry name" value="THIOREDOXIN"/>
    <property type="match status" value="1"/>
</dbReference>
<dbReference type="InterPro" id="IPR012336">
    <property type="entry name" value="Thioredoxin-like_fold"/>
</dbReference>
<feature type="domain" description="Thioredoxin" evidence="9">
    <location>
        <begin position="181"/>
        <end position="339"/>
    </location>
</feature>
<dbReference type="CDD" id="cd03009">
    <property type="entry name" value="TryX_like_TryX_NRX"/>
    <property type="match status" value="1"/>
</dbReference>
<dbReference type="Pfam" id="PF13905">
    <property type="entry name" value="Thioredoxin_8"/>
    <property type="match status" value="2"/>
</dbReference>
<evidence type="ECO:0000313" key="10">
    <source>
        <dbReference type="EMBL" id="RDY14033.1"/>
    </source>
</evidence>
<accession>A0A371IGA8</accession>
<feature type="non-terminal residue" evidence="10">
    <location>
        <position position="375"/>
    </location>
</feature>
<comment type="caution">
    <text evidence="10">The sequence shown here is derived from an EMBL/GenBank/DDBJ whole genome shotgun (WGS) entry which is preliminary data.</text>
</comment>
<comment type="catalytic activity">
    <reaction evidence="7">
        <text>[protein]-dithiol + NADP(+) = [protein]-disulfide + NADPH + H(+)</text>
        <dbReference type="Rhea" id="RHEA:18753"/>
        <dbReference type="Rhea" id="RHEA-COMP:10593"/>
        <dbReference type="Rhea" id="RHEA-COMP:10594"/>
        <dbReference type="ChEBI" id="CHEBI:15378"/>
        <dbReference type="ChEBI" id="CHEBI:29950"/>
        <dbReference type="ChEBI" id="CHEBI:50058"/>
        <dbReference type="ChEBI" id="CHEBI:57783"/>
        <dbReference type="ChEBI" id="CHEBI:58349"/>
        <dbReference type="EC" id="1.8.1.8"/>
    </reaction>
</comment>
<evidence type="ECO:0000256" key="7">
    <source>
        <dbReference type="ARBA" id="ARBA00047804"/>
    </source>
</evidence>
<evidence type="ECO:0000256" key="2">
    <source>
        <dbReference type="ARBA" id="ARBA00022737"/>
    </source>
</evidence>
<dbReference type="Proteomes" id="UP000257109">
    <property type="component" value="Unassembled WGS sequence"/>
</dbReference>